<evidence type="ECO:0000256" key="3">
    <source>
        <dbReference type="SAM" id="MobiDB-lite"/>
    </source>
</evidence>
<dbReference type="OrthoDB" id="1522982at2"/>
<feature type="compositionally biased region" description="Basic and acidic residues" evidence="3">
    <location>
        <begin position="186"/>
        <end position="197"/>
    </location>
</feature>
<dbReference type="Pfam" id="PF00691">
    <property type="entry name" value="OmpA"/>
    <property type="match status" value="1"/>
</dbReference>
<dbReference type="InterPro" id="IPR028974">
    <property type="entry name" value="TSP_type-3_rpt"/>
</dbReference>
<dbReference type="EMBL" id="NKXO01000025">
    <property type="protein sequence ID" value="PKQ68337.1"/>
    <property type="molecule type" value="Genomic_DNA"/>
</dbReference>
<dbReference type="AlphaFoldDB" id="A0A2N3IDF4"/>
<keyword evidence="2" id="KW-0472">Membrane</keyword>
<accession>A0A2N3IDF4</accession>
<dbReference type="SUPFAM" id="SSF103088">
    <property type="entry name" value="OmpA-like"/>
    <property type="match status" value="1"/>
</dbReference>
<evidence type="ECO:0000256" key="2">
    <source>
        <dbReference type="PROSITE-ProRule" id="PRU00473"/>
    </source>
</evidence>
<name>A0A2N3IDF4_9BACT</name>
<feature type="compositionally biased region" description="Acidic residues" evidence="3">
    <location>
        <begin position="176"/>
        <end position="185"/>
    </location>
</feature>
<dbReference type="InterPro" id="IPR006665">
    <property type="entry name" value="OmpA-like"/>
</dbReference>
<protein>
    <submittedName>
        <fullName evidence="6">OmpA family</fullName>
    </submittedName>
</protein>
<dbReference type="GO" id="GO:0007155">
    <property type="term" value="P:cell adhesion"/>
    <property type="evidence" value="ECO:0007669"/>
    <property type="project" value="InterPro"/>
</dbReference>
<sequence length="349" mass="38446">MKVVRIFLLVLLSLALGVSVNAQKAKPKKGVQPRKVNVPAVYRVDSDNDGVPDVRDQCPNTPTSQKVDDYGCPQDTDKDGVYDYEDKCPGTPGDAQGNMGTMGPRENNGCPWGDKDGDGFLDNEDRCPDVAGVARYFGCPAPDFDQDGVPDEEDDCKDKKGPKHNRGCPEMKDSDGDGLLDYEDGCPDKPGPRETKGCPKVVSAAEEAILKQASKIEFESGKATIPEKLQKKWYPILDKVADILKSKPETFMLIEGHTDNVKPQKSPFPDNKALSEARAKFVMDYMISKGIAATRLKAVGYGDTKPFEIDSPDAKPLAKPEEIAEYNKTKQQKEMNRRVKMTIASVRLW</sequence>
<evidence type="ECO:0000256" key="1">
    <source>
        <dbReference type="ARBA" id="ARBA00022729"/>
    </source>
</evidence>
<feature type="region of interest" description="Disordered" evidence="3">
    <location>
        <begin position="44"/>
        <end position="73"/>
    </location>
</feature>
<feature type="chain" id="PRO_5014625931" evidence="4">
    <location>
        <begin position="23"/>
        <end position="349"/>
    </location>
</feature>
<dbReference type="RefSeq" id="WP_101358971.1">
    <property type="nucleotide sequence ID" value="NZ_NKXO01000025.1"/>
</dbReference>
<dbReference type="GO" id="GO:0016020">
    <property type="term" value="C:membrane"/>
    <property type="evidence" value="ECO:0007669"/>
    <property type="project" value="UniProtKB-UniRule"/>
</dbReference>
<dbReference type="PROSITE" id="PS51123">
    <property type="entry name" value="OMPA_2"/>
    <property type="match status" value="1"/>
</dbReference>
<dbReference type="InterPro" id="IPR050330">
    <property type="entry name" value="Bact_OuterMem_StrucFunc"/>
</dbReference>
<dbReference type="PANTHER" id="PTHR30329:SF21">
    <property type="entry name" value="LIPOPROTEIN YIAD-RELATED"/>
    <property type="match status" value="1"/>
</dbReference>
<evidence type="ECO:0000259" key="5">
    <source>
        <dbReference type="PROSITE" id="PS51123"/>
    </source>
</evidence>
<feature type="domain" description="OmpA-like" evidence="5">
    <location>
        <begin position="205"/>
        <end position="347"/>
    </location>
</feature>
<comment type="caution">
    <text evidence="6">The sequence shown here is derived from an EMBL/GenBank/DDBJ whole genome shotgun (WGS) entry which is preliminary data.</text>
</comment>
<keyword evidence="7" id="KW-1185">Reference proteome</keyword>
<evidence type="ECO:0000256" key="4">
    <source>
        <dbReference type="SAM" id="SignalP"/>
    </source>
</evidence>
<evidence type="ECO:0000313" key="7">
    <source>
        <dbReference type="Proteomes" id="UP000233387"/>
    </source>
</evidence>
<dbReference type="InterPro" id="IPR036737">
    <property type="entry name" value="OmpA-like_sf"/>
</dbReference>
<dbReference type="Pfam" id="PF02412">
    <property type="entry name" value="TSP_3"/>
    <property type="match status" value="4"/>
</dbReference>
<dbReference type="PANTHER" id="PTHR30329">
    <property type="entry name" value="STATOR ELEMENT OF FLAGELLAR MOTOR COMPLEX"/>
    <property type="match status" value="1"/>
</dbReference>
<dbReference type="InterPro" id="IPR003367">
    <property type="entry name" value="Thrombospondin_3-like_rpt"/>
</dbReference>
<dbReference type="SUPFAM" id="SSF103647">
    <property type="entry name" value="TSP type-3 repeat"/>
    <property type="match status" value="1"/>
</dbReference>
<dbReference type="Gene3D" id="4.10.1080.10">
    <property type="entry name" value="TSP type-3 repeat"/>
    <property type="match status" value="2"/>
</dbReference>
<dbReference type="Proteomes" id="UP000233387">
    <property type="component" value="Unassembled WGS sequence"/>
</dbReference>
<feature type="region of interest" description="Disordered" evidence="3">
    <location>
        <begin position="140"/>
        <end position="199"/>
    </location>
</feature>
<dbReference type="GO" id="GO:0005509">
    <property type="term" value="F:calcium ion binding"/>
    <property type="evidence" value="ECO:0007669"/>
    <property type="project" value="InterPro"/>
</dbReference>
<proteinExistence type="predicted"/>
<dbReference type="Gene3D" id="3.30.1330.60">
    <property type="entry name" value="OmpA-like domain"/>
    <property type="match status" value="1"/>
</dbReference>
<keyword evidence="1 4" id="KW-0732">Signal</keyword>
<gene>
    <name evidence="6" type="ORF">Rain11_1701</name>
</gene>
<feature type="compositionally biased region" description="Acidic residues" evidence="3">
    <location>
        <begin position="144"/>
        <end position="155"/>
    </location>
</feature>
<feature type="signal peptide" evidence="4">
    <location>
        <begin position="1"/>
        <end position="22"/>
    </location>
</feature>
<dbReference type="CDD" id="cd07185">
    <property type="entry name" value="OmpA_C-like"/>
    <property type="match status" value="1"/>
</dbReference>
<organism evidence="6 7">
    <name type="scientific">Raineya orbicola</name>
    <dbReference type="NCBI Taxonomy" id="2016530"/>
    <lineage>
        <taxon>Bacteria</taxon>
        <taxon>Pseudomonadati</taxon>
        <taxon>Bacteroidota</taxon>
        <taxon>Cytophagia</taxon>
        <taxon>Cytophagales</taxon>
        <taxon>Raineyaceae</taxon>
        <taxon>Raineya</taxon>
    </lineage>
</organism>
<evidence type="ECO:0000313" key="6">
    <source>
        <dbReference type="EMBL" id="PKQ68337.1"/>
    </source>
</evidence>
<reference evidence="6 7" key="1">
    <citation type="submission" date="2017-06" db="EMBL/GenBank/DDBJ databases">
        <title>Raineya orbicola gen. nov., sp. nov. a slightly thermophilic bacterium of the phylum Bacteroidetes and the description of Raineyaceae fam. nov.</title>
        <authorList>
            <person name="Albuquerque L."/>
            <person name="Polonia A.R.M."/>
            <person name="Barroso C."/>
            <person name="Froufe H.J.C."/>
            <person name="Lage O."/>
            <person name="Lobo-Da-Cunha A."/>
            <person name="Egas C."/>
            <person name="Da Costa M.S."/>
        </authorList>
    </citation>
    <scope>NUCLEOTIDE SEQUENCE [LARGE SCALE GENOMIC DNA]</scope>
    <source>
        <strain evidence="6 7">SPSPC-11</strain>
    </source>
</reference>